<proteinExistence type="predicted"/>
<evidence type="ECO:0000313" key="2">
    <source>
        <dbReference type="EMBL" id="HIV03202.1"/>
    </source>
</evidence>
<dbReference type="InterPro" id="IPR011059">
    <property type="entry name" value="Metal-dep_hydrolase_composite"/>
</dbReference>
<evidence type="ECO:0000313" key="3">
    <source>
        <dbReference type="Proteomes" id="UP000886743"/>
    </source>
</evidence>
<comment type="caution">
    <text evidence="2">The sequence shown here is derived from an EMBL/GenBank/DDBJ whole genome shotgun (WGS) entry which is preliminary data.</text>
</comment>
<accession>A0A9D1NIH8</accession>
<dbReference type="Pfam" id="PF01979">
    <property type="entry name" value="Amidohydro_1"/>
    <property type="match status" value="1"/>
</dbReference>
<dbReference type="InterPro" id="IPR032466">
    <property type="entry name" value="Metal_Hydrolase"/>
</dbReference>
<dbReference type="Gene3D" id="3.20.20.140">
    <property type="entry name" value="Metal-dependent hydrolases"/>
    <property type="match status" value="1"/>
</dbReference>
<reference evidence="2" key="1">
    <citation type="submission" date="2020-10" db="EMBL/GenBank/DDBJ databases">
        <authorList>
            <person name="Gilroy R."/>
        </authorList>
    </citation>
    <scope>NUCLEOTIDE SEQUENCE</scope>
    <source>
        <strain evidence="2">4920</strain>
    </source>
</reference>
<sequence>MVQIIKNAYIHTCEDGDIENGYLCFENGKITALGAMEAFDAAQYPCAQVMDADGAHLAPGFIDAHCHVGMWEDSMDFEGADGNEDTDPITPHLRAIDAINPFDRCFSDALHAGITTVVTGPGSANVIGGQFAALKTYGNSVDNMLLKAPLAMKFALGENPKTTYHAKSQTPVTRMGMAALLRDTLLRAQEYRRAKLDYAANPQEADKPDFDMKLEAMLPLLNKEIPAKVHAHRADDIMTAIRIAKEFDIDITLEHVTEGSLICDLLKEENYPLMVGPTLCERCKIELHHSSFETYKILSEAGLAIAIITDHPAVPIEYLPLCAALAVKAGMEQEAALRAITINAANNCGIGARVGSLRAGKDADIVLSDRHPLDFYTRVGGVWVNGQKVV</sequence>
<dbReference type="GO" id="GO:0016810">
    <property type="term" value="F:hydrolase activity, acting on carbon-nitrogen (but not peptide) bonds"/>
    <property type="evidence" value="ECO:0007669"/>
    <property type="project" value="InterPro"/>
</dbReference>
<dbReference type="PANTHER" id="PTHR43135">
    <property type="entry name" value="ALPHA-D-RIBOSE 1-METHYLPHOSPHONATE 5-TRIPHOSPHATE DIPHOSPHATASE"/>
    <property type="match status" value="1"/>
</dbReference>
<gene>
    <name evidence="2" type="ORF">IAC74_06465</name>
</gene>
<feature type="domain" description="Amidohydrolase-related" evidence="1">
    <location>
        <begin position="58"/>
        <end position="386"/>
    </location>
</feature>
<dbReference type="SUPFAM" id="SSF51556">
    <property type="entry name" value="Metallo-dependent hydrolases"/>
    <property type="match status" value="1"/>
</dbReference>
<protein>
    <submittedName>
        <fullName evidence="2">Amidohydrolase</fullName>
    </submittedName>
</protein>
<dbReference type="PANTHER" id="PTHR43135:SF3">
    <property type="entry name" value="ALPHA-D-RIBOSE 1-METHYLPHOSPHONATE 5-TRIPHOSPHATE DIPHOSPHATASE"/>
    <property type="match status" value="1"/>
</dbReference>
<dbReference type="Proteomes" id="UP000886743">
    <property type="component" value="Unassembled WGS sequence"/>
</dbReference>
<evidence type="ECO:0000259" key="1">
    <source>
        <dbReference type="Pfam" id="PF01979"/>
    </source>
</evidence>
<dbReference type="EMBL" id="DVOF01000189">
    <property type="protein sequence ID" value="HIV03202.1"/>
    <property type="molecule type" value="Genomic_DNA"/>
</dbReference>
<organism evidence="2 3">
    <name type="scientific">Candidatus Aphodoplasma excrementigallinarum</name>
    <dbReference type="NCBI Taxonomy" id="2840673"/>
    <lineage>
        <taxon>Bacteria</taxon>
        <taxon>Bacillati</taxon>
        <taxon>Bacillota</taxon>
        <taxon>Clostridia</taxon>
        <taxon>Eubacteriales</taxon>
        <taxon>Candidatus Aphodoplasma</taxon>
    </lineage>
</organism>
<dbReference type="CDD" id="cd01309">
    <property type="entry name" value="Met_dep_hydrolase_C"/>
    <property type="match status" value="1"/>
</dbReference>
<dbReference type="InterPro" id="IPR006680">
    <property type="entry name" value="Amidohydro-rel"/>
</dbReference>
<name>A0A9D1NIH8_9FIRM</name>
<dbReference type="InterPro" id="IPR051781">
    <property type="entry name" value="Metallo-dep_Hydrolase"/>
</dbReference>
<reference evidence="2" key="2">
    <citation type="journal article" date="2021" name="PeerJ">
        <title>Extensive microbial diversity within the chicken gut microbiome revealed by metagenomics and culture.</title>
        <authorList>
            <person name="Gilroy R."/>
            <person name="Ravi A."/>
            <person name="Getino M."/>
            <person name="Pursley I."/>
            <person name="Horton D.L."/>
            <person name="Alikhan N.F."/>
            <person name="Baker D."/>
            <person name="Gharbi K."/>
            <person name="Hall N."/>
            <person name="Watson M."/>
            <person name="Adriaenssens E.M."/>
            <person name="Foster-Nyarko E."/>
            <person name="Jarju S."/>
            <person name="Secka A."/>
            <person name="Antonio M."/>
            <person name="Oren A."/>
            <person name="Chaudhuri R.R."/>
            <person name="La Ragione R."/>
            <person name="Hildebrand F."/>
            <person name="Pallen M.J."/>
        </authorList>
    </citation>
    <scope>NUCLEOTIDE SEQUENCE</scope>
    <source>
        <strain evidence="2">4920</strain>
    </source>
</reference>
<dbReference type="AlphaFoldDB" id="A0A9D1NIH8"/>
<dbReference type="SUPFAM" id="SSF51338">
    <property type="entry name" value="Composite domain of metallo-dependent hydrolases"/>
    <property type="match status" value="1"/>
</dbReference>